<dbReference type="GO" id="GO:0005829">
    <property type="term" value="C:cytosol"/>
    <property type="evidence" value="ECO:0007669"/>
    <property type="project" value="TreeGrafter"/>
</dbReference>
<keyword evidence="5 13" id="KW-0347">Helicase</keyword>
<evidence type="ECO:0000256" key="4">
    <source>
        <dbReference type="ARBA" id="ARBA00022801"/>
    </source>
</evidence>
<protein>
    <recommendedName>
        <fullName evidence="13">ATP-dependent helicase/nuclease subunit A</fullName>
        <ecNumber evidence="13">3.1.-.-</ecNumber>
        <ecNumber evidence="13">5.6.2.4</ecNumber>
    </recommendedName>
    <alternativeName>
        <fullName evidence="13">ATP-dependent helicase/nuclease AddA</fullName>
    </alternativeName>
    <alternativeName>
        <fullName evidence="13">DNA 3'-5' helicase AddA</fullName>
    </alternativeName>
</protein>
<dbReference type="InterPro" id="IPR014016">
    <property type="entry name" value="UvrD-like_ATP-bd"/>
</dbReference>
<dbReference type="Proteomes" id="UP000286268">
    <property type="component" value="Chromosome"/>
</dbReference>
<organism evidence="18 19">
    <name type="scientific">Clostridium manihotivorum</name>
    <dbReference type="NCBI Taxonomy" id="2320868"/>
    <lineage>
        <taxon>Bacteria</taxon>
        <taxon>Bacillati</taxon>
        <taxon>Bacillota</taxon>
        <taxon>Clostridia</taxon>
        <taxon>Eubacteriales</taxon>
        <taxon>Clostridiaceae</taxon>
        <taxon>Clostridium</taxon>
    </lineage>
</organism>
<dbReference type="PANTHER" id="PTHR11070">
    <property type="entry name" value="UVRD / RECB / PCRA DNA HELICASE FAMILY MEMBER"/>
    <property type="match status" value="1"/>
</dbReference>
<comment type="catalytic activity">
    <reaction evidence="12 13">
        <text>ATP + H2O = ADP + phosphate + H(+)</text>
        <dbReference type="Rhea" id="RHEA:13065"/>
        <dbReference type="ChEBI" id="CHEBI:15377"/>
        <dbReference type="ChEBI" id="CHEBI:15378"/>
        <dbReference type="ChEBI" id="CHEBI:30616"/>
        <dbReference type="ChEBI" id="CHEBI:43474"/>
        <dbReference type="ChEBI" id="CHEBI:456216"/>
        <dbReference type="EC" id="5.6.2.4"/>
    </reaction>
</comment>
<feature type="domain" description="UvrD-like helicase C-terminal" evidence="17">
    <location>
        <begin position="542"/>
        <end position="837"/>
    </location>
</feature>
<evidence type="ECO:0000256" key="10">
    <source>
        <dbReference type="ARBA" id="ARBA00023235"/>
    </source>
</evidence>
<dbReference type="InterPro" id="IPR011335">
    <property type="entry name" value="Restrct_endonuc-II-like"/>
</dbReference>
<evidence type="ECO:0000259" key="16">
    <source>
        <dbReference type="PROSITE" id="PS51198"/>
    </source>
</evidence>
<evidence type="ECO:0000259" key="17">
    <source>
        <dbReference type="PROSITE" id="PS51217"/>
    </source>
</evidence>
<keyword evidence="6 13" id="KW-0269">Exonuclease</keyword>
<evidence type="ECO:0000313" key="18">
    <source>
        <dbReference type="EMBL" id="QAA30389.1"/>
    </source>
</evidence>
<dbReference type="EMBL" id="CP025746">
    <property type="protein sequence ID" value="QAA30389.1"/>
    <property type="molecule type" value="Genomic_DNA"/>
</dbReference>
<dbReference type="SUPFAM" id="SSF52540">
    <property type="entry name" value="P-loop containing nucleoside triphosphate hydrolases"/>
    <property type="match status" value="1"/>
</dbReference>
<reference evidence="18 19" key="1">
    <citation type="submission" date="2018-01" db="EMBL/GenBank/DDBJ databases">
        <title>Genome Sequencing and Assembly of Anaerobacter polyendosporus strain CT4.</title>
        <authorList>
            <person name="Tachaapaikoon C."/>
            <person name="Sutheeworapong S."/>
            <person name="Jenjaroenpun P."/>
            <person name="Wongsurawat T."/>
            <person name="Nookeaw I."/>
            <person name="Cheawchanlertfa P."/>
            <person name="Kosugi A."/>
            <person name="Cheevadhanarak S."/>
            <person name="Ratanakhanokchai K."/>
        </authorList>
    </citation>
    <scope>NUCLEOTIDE SEQUENCE [LARGE SCALE GENOMIC DNA]</scope>
    <source>
        <strain evidence="18 19">CT4</strain>
    </source>
</reference>
<dbReference type="PROSITE" id="PS51198">
    <property type="entry name" value="UVRD_HELICASE_ATP_BIND"/>
    <property type="match status" value="1"/>
</dbReference>
<dbReference type="Gene3D" id="3.90.320.10">
    <property type="match status" value="1"/>
</dbReference>
<dbReference type="Pfam" id="PF00580">
    <property type="entry name" value="UvrD-helicase"/>
    <property type="match status" value="1"/>
</dbReference>
<evidence type="ECO:0000313" key="19">
    <source>
        <dbReference type="Proteomes" id="UP000286268"/>
    </source>
</evidence>
<dbReference type="EC" id="5.6.2.4" evidence="13"/>
<dbReference type="GO" id="GO:0008408">
    <property type="term" value="F:3'-5' exonuclease activity"/>
    <property type="evidence" value="ECO:0007669"/>
    <property type="project" value="UniProtKB-UniRule"/>
</dbReference>
<name>A0A410DMW1_9CLOT</name>
<evidence type="ECO:0000256" key="6">
    <source>
        <dbReference type="ARBA" id="ARBA00022839"/>
    </source>
</evidence>
<feature type="compositionally biased region" description="Acidic residues" evidence="15">
    <location>
        <begin position="553"/>
        <end position="574"/>
    </location>
</feature>
<dbReference type="InterPro" id="IPR011604">
    <property type="entry name" value="PDDEXK-like_dom_sf"/>
</dbReference>
<keyword evidence="19" id="KW-1185">Reference proteome</keyword>
<evidence type="ECO:0000256" key="2">
    <source>
        <dbReference type="ARBA" id="ARBA00022741"/>
    </source>
</evidence>
<dbReference type="GO" id="GO:0016887">
    <property type="term" value="F:ATP hydrolysis activity"/>
    <property type="evidence" value="ECO:0007669"/>
    <property type="project" value="RHEA"/>
</dbReference>
<sequence length="1269" mass="146742">MGDTRWTEEQFRAITTRGRNLLVAAAAGSGKTAVLVERIIRMITEGEEPVDIDSLLVVTFTSAAAAEMRERIGDAISKALEHSPNSKVLQRQLALLNRSNITTMHSFCLDVIKNNFHHIDLDPNFRIGDDTEGTLIRSEVVSELFEARYDAEDDNFKRLVDAYGQGKDDSKLQQMVLDLYQFSMSEPWPKAWLNEKCESLNINTEEELSHSEWAKILVNNVEIELQGSLKLLYNAKELCEVTEGLELYLINLEDDINQVTNIRESICGGISAVYNSLRDFNPSKLKSVKKNQVSDEEAQQRVKDIRDEVKKKVNKMRDDIFAIPPEEAIKDFNTLHFLISELVSLVLEFDERYKGKKRDRGILDFNDLEHLCLKVLTEEKEDGTIVPSAVAREFKARFSEVLVDEYQDTNNIQETIIDMVSRKNDENPNVFMVGDVKQSIYRFRHAKPELFLNKYNSYSEQGDHDMKIMLYKNFRSRKEVIDGVNYVFNMLMSRTVGELEYDEREALNLGADYKDLDIENIYTAQEEVSVSDIDIAGDIEVHILDKSAKKEESEEETQDSELQEETEGSGEAEEDLDAIQIEARIVAKRIHELMNAANCKKYMVWDKGLESYRRLKYKDIVILLRATKNWSEVFVEELGQSGIPVYADTGTGYFDTIEIRTIMSLLQVIDNPMQDIHILSVLRSPIFLFSSEELGDLRLVDKKKYFYEIIKDIAEDEVQENISETLKKKCISFMEKLKVWRDKALYMPIDEFIWYLYMDTSYYGYAGAMPNGVQRQANLRILFQRAKQYEKTSFKGLFNFINFINKLRKSSGDMGSAKILGENEDVVRIMSIHKSKGLEFPVVFLSGCGKQFNLMDLNKEILFHDELGFGPEYIDVDRRISYTSLPKHAIKMRFKLEALSEEMRVLYVAFTRAKEKLIITGAVSNLEKSARRWCSSANLSEEKILSSEVLKGKSYMDWIGMALAKHKNGEEIRMSGNTIVDYIKGDFSTWSIKYWSKADVVVDEKLEVVDEISHEEEEKRLFIYNDIEDIRDDIDRRLGFNYKFSNATKITANISVSDLKRAAYEEDQNEILTVYKGDRIRKPQFLQEEKGLSAAERGTIVHFVMQHIELGKVRNINEIREQIEEMILGEFLTKEQAKVVNASKIFKFFQSGIGKRIIDAFENGSMLYRELPFFTEIPAYLVDKSLSEEEGRNELVRLQGVVDCFFEEEDGLVLLDYKTDYVEEGNEQEIKDRYEIQLSYYADTLEKITGKKVKERYLYLFGLDKEVKY</sequence>
<dbReference type="GO" id="GO:0005524">
    <property type="term" value="F:ATP binding"/>
    <property type="evidence" value="ECO:0007669"/>
    <property type="project" value="UniProtKB-UniRule"/>
</dbReference>
<keyword evidence="10 13" id="KW-0413">Isomerase</keyword>
<comment type="similarity">
    <text evidence="13">Belongs to the helicase family. AddA subfamily.</text>
</comment>
<gene>
    <name evidence="13 18" type="primary">addA</name>
    <name evidence="18" type="ORF">C1I91_01095</name>
</gene>
<evidence type="ECO:0000256" key="5">
    <source>
        <dbReference type="ARBA" id="ARBA00022806"/>
    </source>
</evidence>
<keyword evidence="3 13" id="KW-0227">DNA damage</keyword>
<evidence type="ECO:0000256" key="11">
    <source>
        <dbReference type="ARBA" id="ARBA00034617"/>
    </source>
</evidence>
<evidence type="ECO:0000256" key="12">
    <source>
        <dbReference type="ARBA" id="ARBA00048988"/>
    </source>
</evidence>
<dbReference type="InterPro" id="IPR000212">
    <property type="entry name" value="DNA_helicase_UvrD/REP"/>
</dbReference>
<dbReference type="Gene3D" id="3.40.50.300">
    <property type="entry name" value="P-loop containing nucleotide triphosphate hydrolases"/>
    <property type="match status" value="4"/>
</dbReference>
<dbReference type="SUPFAM" id="SSF52980">
    <property type="entry name" value="Restriction endonuclease-like"/>
    <property type="match status" value="1"/>
</dbReference>
<keyword evidence="9 13" id="KW-0234">DNA repair</keyword>
<dbReference type="PROSITE" id="PS51217">
    <property type="entry name" value="UVRD_HELICASE_CTER"/>
    <property type="match status" value="1"/>
</dbReference>
<keyword evidence="2 13" id="KW-0547">Nucleotide-binding</keyword>
<dbReference type="InterPro" id="IPR038726">
    <property type="entry name" value="PDDEXK_AddAB-type"/>
</dbReference>
<comment type="function">
    <text evidence="13">The heterodimer acts as both an ATP-dependent DNA helicase and an ATP-dependent, dual-direction single-stranded exonuclease. Recognizes the chi site generating a DNA molecule suitable for the initiation of homologous recombination. The AddA nuclease domain is required for chi fragment generation; this subunit has the helicase and 3' -&gt; 5' nuclease activities.</text>
</comment>
<dbReference type="EC" id="3.1.-.-" evidence="13"/>
<dbReference type="GO" id="GO:0033202">
    <property type="term" value="C:DNA helicase complex"/>
    <property type="evidence" value="ECO:0007669"/>
    <property type="project" value="TreeGrafter"/>
</dbReference>
<dbReference type="GO" id="GO:0000724">
    <property type="term" value="P:double-strand break repair via homologous recombination"/>
    <property type="evidence" value="ECO:0007669"/>
    <property type="project" value="UniProtKB-UniRule"/>
</dbReference>
<dbReference type="GO" id="GO:0003690">
    <property type="term" value="F:double-stranded DNA binding"/>
    <property type="evidence" value="ECO:0007669"/>
    <property type="project" value="UniProtKB-UniRule"/>
</dbReference>
<feature type="binding site" evidence="14">
    <location>
        <begin position="25"/>
        <end position="32"/>
    </location>
    <ligand>
        <name>ATP</name>
        <dbReference type="ChEBI" id="CHEBI:30616"/>
    </ligand>
</feature>
<comment type="subunit">
    <text evidence="13">Heterodimer of AddA and AddB/RexB.</text>
</comment>
<evidence type="ECO:0000256" key="7">
    <source>
        <dbReference type="ARBA" id="ARBA00022840"/>
    </source>
</evidence>
<feature type="domain" description="UvrD-like helicase ATP-binding" evidence="16">
    <location>
        <begin position="4"/>
        <end position="477"/>
    </location>
</feature>
<keyword evidence="1 13" id="KW-0540">Nuclease</keyword>
<keyword evidence="4 13" id="KW-0378">Hydrolase</keyword>
<dbReference type="PANTHER" id="PTHR11070:SF48">
    <property type="entry name" value="ATP-DEPENDENT HELICASE_NUCLEASE SUBUNIT A"/>
    <property type="match status" value="1"/>
</dbReference>
<evidence type="ECO:0000256" key="1">
    <source>
        <dbReference type="ARBA" id="ARBA00022722"/>
    </source>
</evidence>
<comment type="catalytic activity">
    <reaction evidence="11 13">
        <text>Couples ATP hydrolysis with the unwinding of duplex DNA by translocating in the 3'-5' direction.</text>
        <dbReference type="EC" id="5.6.2.4"/>
    </reaction>
</comment>
<proteinExistence type="inferred from homology"/>
<comment type="cofactor">
    <cofactor evidence="13">
        <name>Mg(2+)</name>
        <dbReference type="ChEBI" id="CHEBI:18420"/>
    </cofactor>
</comment>
<evidence type="ECO:0000256" key="3">
    <source>
        <dbReference type="ARBA" id="ARBA00022763"/>
    </source>
</evidence>
<evidence type="ECO:0000256" key="9">
    <source>
        <dbReference type="ARBA" id="ARBA00023204"/>
    </source>
</evidence>
<dbReference type="KEGG" id="cmah:C1I91_01095"/>
<dbReference type="HAMAP" id="MF_01451">
    <property type="entry name" value="AddA"/>
    <property type="match status" value="1"/>
</dbReference>
<dbReference type="GO" id="GO:0043138">
    <property type="term" value="F:3'-5' DNA helicase activity"/>
    <property type="evidence" value="ECO:0007669"/>
    <property type="project" value="UniProtKB-UniRule"/>
</dbReference>
<dbReference type="CDD" id="cd17932">
    <property type="entry name" value="DEXQc_UvrD"/>
    <property type="match status" value="2"/>
</dbReference>
<dbReference type="InterPro" id="IPR014152">
    <property type="entry name" value="AddA"/>
</dbReference>
<dbReference type="OrthoDB" id="9810135at2"/>
<accession>A0A410DMW1</accession>
<evidence type="ECO:0000256" key="14">
    <source>
        <dbReference type="PROSITE-ProRule" id="PRU00560"/>
    </source>
</evidence>
<dbReference type="InterPro" id="IPR014017">
    <property type="entry name" value="DNA_helicase_UvrD-like_C"/>
</dbReference>
<dbReference type="Pfam" id="PF13361">
    <property type="entry name" value="UvrD_C"/>
    <property type="match status" value="1"/>
</dbReference>
<evidence type="ECO:0000256" key="15">
    <source>
        <dbReference type="SAM" id="MobiDB-lite"/>
    </source>
</evidence>
<keyword evidence="8 13" id="KW-0238">DNA-binding</keyword>
<dbReference type="Gene3D" id="1.10.274.50">
    <property type="match status" value="1"/>
</dbReference>
<keyword evidence="7 13" id="KW-0067">ATP-binding</keyword>
<dbReference type="RefSeq" id="WP_128210839.1">
    <property type="nucleotide sequence ID" value="NZ_CP025746.1"/>
</dbReference>
<dbReference type="InterPro" id="IPR027417">
    <property type="entry name" value="P-loop_NTPase"/>
</dbReference>
<dbReference type="NCBIfam" id="TIGR02785">
    <property type="entry name" value="addA_Gpos"/>
    <property type="match status" value="1"/>
</dbReference>
<evidence type="ECO:0000256" key="8">
    <source>
        <dbReference type="ARBA" id="ARBA00023125"/>
    </source>
</evidence>
<dbReference type="AlphaFoldDB" id="A0A410DMW1"/>
<dbReference type="FunFam" id="3.40.50.300:FF:001236">
    <property type="entry name" value="ATP-dependent helicase/nuclease subunit A"/>
    <property type="match status" value="1"/>
</dbReference>
<dbReference type="Pfam" id="PF12705">
    <property type="entry name" value="PDDEXK_1"/>
    <property type="match status" value="1"/>
</dbReference>
<feature type="region of interest" description="Disordered" evidence="15">
    <location>
        <begin position="546"/>
        <end position="574"/>
    </location>
</feature>
<evidence type="ECO:0000256" key="13">
    <source>
        <dbReference type="HAMAP-Rule" id="MF_01451"/>
    </source>
</evidence>